<dbReference type="InterPro" id="IPR008971">
    <property type="entry name" value="HSP40/DnaJ_pept-bd"/>
</dbReference>
<feature type="compositionally biased region" description="Polar residues" evidence="2">
    <location>
        <begin position="182"/>
        <end position="199"/>
    </location>
</feature>
<dbReference type="GO" id="GO:0051087">
    <property type="term" value="F:protein-folding chaperone binding"/>
    <property type="evidence" value="ECO:0007669"/>
    <property type="project" value="TreeGrafter"/>
</dbReference>
<dbReference type="GO" id="GO:0051082">
    <property type="term" value="F:unfolded protein binding"/>
    <property type="evidence" value="ECO:0007669"/>
    <property type="project" value="InterPro"/>
</dbReference>
<evidence type="ECO:0000259" key="3">
    <source>
        <dbReference type="PROSITE" id="PS50076"/>
    </source>
</evidence>
<dbReference type="SUPFAM" id="SSF46565">
    <property type="entry name" value="Chaperone J-domain"/>
    <property type="match status" value="1"/>
</dbReference>
<dbReference type="AlphaFoldDB" id="A0A5C3QRL9"/>
<dbReference type="FunFam" id="2.60.260.20:FF:000013">
    <property type="entry name" value="DnaJ subfamily B member 11"/>
    <property type="match status" value="1"/>
</dbReference>
<dbReference type="InterPro" id="IPR051339">
    <property type="entry name" value="DnaJ_subfamily_B"/>
</dbReference>
<dbReference type="CDD" id="cd10747">
    <property type="entry name" value="DnaJ_C"/>
    <property type="match status" value="1"/>
</dbReference>
<dbReference type="InterPro" id="IPR018253">
    <property type="entry name" value="DnaJ_domain_CS"/>
</dbReference>
<feature type="region of interest" description="Disordered" evidence="2">
    <location>
        <begin position="138"/>
        <end position="222"/>
    </location>
</feature>
<dbReference type="GO" id="GO:0005829">
    <property type="term" value="C:cytosol"/>
    <property type="evidence" value="ECO:0007669"/>
    <property type="project" value="TreeGrafter"/>
</dbReference>
<dbReference type="PANTHER" id="PTHR24078:SF553">
    <property type="entry name" value="DNAJ HOMOLOG SUBFAMILY B MEMBER 5"/>
    <property type="match status" value="1"/>
</dbReference>
<dbReference type="PROSITE" id="PS50076">
    <property type="entry name" value="DNAJ_2"/>
    <property type="match status" value="1"/>
</dbReference>
<dbReference type="EMBL" id="ML178819">
    <property type="protein sequence ID" value="TFL04197.1"/>
    <property type="molecule type" value="Genomic_DNA"/>
</dbReference>
<keyword evidence="5" id="KW-1185">Reference proteome</keyword>
<feature type="region of interest" description="Disordered" evidence="2">
    <location>
        <begin position="69"/>
        <end position="116"/>
    </location>
</feature>
<sequence>MADYYKLLGVDKNASEEEIKKGYKKMALKWHPDRNNGSEQASQKFKEISEAFEVLSDKQKRTIYDQVGAEGLRGGGGKAPSGAGAGPSSGGFPSFGSGNGGTSYTFSTGPGGGFQPTDPNKVFEQFFNMGGFSGFTGMSQGMAGGPRRRGSSDYAGFSNMGAGGMDVDDDDDSDEHIPGSFRQGQSSPWGFGSTNGPRSSRQRGRPTSHPPPPKPPTEVSKPLVLTLEDMYNGATKRMKVSRKLRDGSSTDKVLDIQVLPGWKSGTKIRFPKSGNETAHGDSQDLVFVVEDKPHERFTREENNLVVKVPLTLLEALTGSGVRKVVTHLDGRKVPVNVPAGVVKPGQRTIVGGEGMPVRKAGSVHMKGDMIVLWDIQFPQRITEAQKEGLQKVLG</sequence>
<evidence type="ECO:0000256" key="1">
    <source>
        <dbReference type="ARBA" id="ARBA00023186"/>
    </source>
</evidence>
<name>A0A5C3QRL9_9AGAR</name>
<evidence type="ECO:0000313" key="5">
    <source>
        <dbReference type="Proteomes" id="UP000305067"/>
    </source>
</evidence>
<gene>
    <name evidence="4" type="ORF">BDV98DRAFT_602638</name>
</gene>
<dbReference type="InterPro" id="IPR001623">
    <property type="entry name" value="DnaJ_domain"/>
</dbReference>
<dbReference type="SUPFAM" id="SSF49493">
    <property type="entry name" value="HSP40/DnaJ peptide-binding domain"/>
    <property type="match status" value="2"/>
</dbReference>
<dbReference type="GO" id="GO:0006413">
    <property type="term" value="P:translational initiation"/>
    <property type="evidence" value="ECO:0007669"/>
    <property type="project" value="TreeGrafter"/>
</dbReference>
<dbReference type="STRING" id="1884261.A0A5C3QRL9"/>
<evidence type="ECO:0000256" key="2">
    <source>
        <dbReference type="SAM" id="MobiDB-lite"/>
    </source>
</evidence>
<protein>
    <recommendedName>
        <fullName evidence="3">J domain-containing protein</fullName>
    </recommendedName>
</protein>
<evidence type="ECO:0000313" key="4">
    <source>
        <dbReference type="EMBL" id="TFL04197.1"/>
    </source>
</evidence>
<feature type="domain" description="J" evidence="3">
    <location>
        <begin position="3"/>
        <end position="68"/>
    </location>
</feature>
<dbReference type="Pfam" id="PF01556">
    <property type="entry name" value="DnaJ_C"/>
    <property type="match status" value="1"/>
</dbReference>
<keyword evidence="1" id="KW-0143">Chaperone</keyword>
<dbReference type="GO" id="GO:0006457">
    <property type="term" value="P:protein folding"/>
    <property type="evidence" value="ECO:0007669"/>
    <property type="project" value="InterPro"/>
</dbReference>
<proteinExistence type="predicted"/>
<dbReference type="InterPro" id="IPR036869">
    <property type="entry name" value="J_dom_sf"/>
</dbReference>
<accession>A0A5C3QRL9</accession>
<dbReference type="PROSITE" id="PS00636">
    <property type="entry name" value="DNAJ_1"/>
    <property type="match status" value="1"/>
</dbReference>
<dbReference type="FunFam" id="2.60.260.20:FF:000015">
    <property type="entry name" value="Heat shock protein 40"/>
    <property type="match status" value="1"/>
</dbReference>
<reference evidence="4 5" key="1">
    <citation type="journal article" date="2019" name="Nat. Ecol. Evol.">
        <title>Megaphylogeny resolves global patterns of mushroom evolution.</title>
        <authorList>
            <person name="Varga T."/>
            <person name="Krizsan K."/>
            <person name="Foldi C."/>
            <person name="Dima B."/>
            <person name="Sanchez-Garcia M."/>
            <person name="Sanchez-Ramirez S."/>
            <person name="Szollosi G.J."/>
            <person name="Szarkandi J.G."/>
            <person name="Papp V."/>
            <person name="Albert L."/>
            <person name="Andreopoulos W."/>
            <person name="Angelini C."/>
            <person name="Antonin V."/>
            <person name="Barry K.W."/>
            <person name="Bougher N.L."/>
            <person name="Buchanan P."/>
            <person name="Buyck B."/>
            <person name="Bense V."/>
            <person name="Catcheside P."/>
            <person name="Chovatia M."/>
            <person name="Cooper J."/>
            <person name="Damon W."/>
            <person name="Desjardin D."/>
            <person name="Finy P."/>
            <person name="Geml J."/>
            <person name="Haridas S."/>
            <person name="Hughes K."/>
            <person name="Justo A."/>
            <person name="Karasinski D."/>
            <person name="Kautmanova I."/>
            <person name="Kiss B."/>
            <person name="Kocsube S."/>
            <person name="Kotiranta H."/>
            <person name="LaButti K.M."/>
            <person name="Lechner B.E."/>
            <person name="Liimatainen K."/>
            <person name="Lipzen A."/>
            <person name="Lukacs Z."/>
            <person name="Mihaltcheva S."/>
            <person name="Morgado L.N."/>
            <person name="Niskanen T."/>
            <person name="Noordeloos M.E."/>
            <person name="Ohm R.A."/>
            <person name="Ortiz-Santana B."/>
            <person name="Ovrebo C."/>
            <person name="Racz N."/>
            <person name="Riley R."/>
            <person name="Savchenko A."/>
            <person name="Shiryaev A."/>
            <person name="Soop K."/>
            <person name="Spirin V."/>
            <person name="Szebenyi C."/>
            <person name="Tomsovsky M."/>
            <person name="Tulloss R.E."/>
            <person name="Uehling J."/>
            <person name="Grigoriev I.V."/>
            <person name="Vagvolgyi C."/>
            <person name="Papp T."/>
            <person name="Martin F.M."/>
            <person name="Miettinen O."/>
            <person name="Hibbett D.S."/>
            <person name="Nagy L.G."/>
        </authorList>
    </citation>
    <scope>NUCLEOTIDE SEQUENCE [LARGE SCALE GENOMIC DNA]</scope>
    <source>
        <strain evidence="4 5">CBS 309.79</strain>
    </source>
</reference>
<dbReference type="Pfam" id="PF00226">
    <property type="entry name" value="DnaJ"/>
    <property type="match status" value="1"/>
</dbReference>
<dbReference type="PANTHER" id="PTHR24078">
    <property type="entry name" value="DNAJ HOMOLOG SUBFAMILY C MEMBER"/>
    <property type="match status" value="1"/>
</dbReference>
<dbReference type="PRINTS" id="PR00625">
    <property type="entry name" value="JDOMAIN"/>
</dbReference>
<dbReference type="OrthoDB" id="10250354at2759"/>
<dbReference type="Gene3D" id="1.10.287.110">
    <property type="entry name" value="DnaJ domain"/>
    <property type="match status" value="1"/>
</dbReference>
<feature type="compositionally biased region" description="Gly residues" evidence="2">
    <location>
        <begin position="71"/>
        <end position="89"/>
    </location>
</feature>
<dbReference type="Gene3D" id="2.60.260.20">
    <property type="entry name" value="Urease metallochaperone UreE, N-terminal domain"/>
    <property type="match status" value="2"/>
</dbReference>
<dbReference type="InterPro" id="IPR002939">
    <property type="entry name" value="DnaJ_C"/>
</dbReference>
<dbReference type="CDD" id="cd06257">
    <property type="entry name" value="DnaJ"/>
    <property type="match status" value="1"/>
</dbReference>
<dbReference type="Proteomes" id="UP000305067">
    <property type="component" value="Unassembled WGS sequence"/>
</dbReference>
<dbReference type="SMART" id="SM00271">
    <property type="entry name" value="DnaJ"/>
    <property type="match status" value="1"/>
</dbReference>
<organism evidence="4 5">
    <name type="scientific">Pterulicium gracile</name>
    <dbReference type="NCBI Taxonomy" id="1884261"/>
    <lineage>
        <taxon>Eukaryota</taxon>
        <taxon>Fungi</taxon>
        <taxon>Dikarya</taxon>
        <taxon>Basidiomycota</taxon>
        <taxon>Agaricomycotina</taxon>
        <taxon>Agaricomycetes</taxon>
        <taxon>Agaricomycetidae</taxon>
        <taxon>Agaricales</taxon>
        <taxon>Pleurotineae</taxon>
        <taxon>Pterulaceae</taxon>
        <taxon>Pterulicium</taxon>
    </lineage>
</organism>